<keyword evidence="10" id="KW-0175">Coiled coil</keyword>
<dbReference type="SUPFAM" id="SSF89009">
    <property type="entry name" value="GAT-like domain"/>
    <property type="match status" value="1"/>
</dbReference>
<dbReference type="GO" id="GO:0031267">
    <property type="term" value="F:small GTPase binding"/>
    <property type="evidence" value="ECO:0007669"/>
    <property type="project" value="InterPro"/>
</dbReference>
<dbReference type="InterPro" id="IPR041198">
    <property type="entry name" value="GGA_N-GAT"/>
</dbReference>
<evidence type="ECO:0000256" key="8">
    <source>
        <dbReference type="ARBA" id="ARBA00023034"/>
    </source>
</evidence>
<evidence type="ECO:0000256" key="7">
    <source>
        <dbReference type="ARBA" id="ARBA00022927"/>
    </source>
</evidence>
<evidence type="ECO:0000256" key="5">
    <source>
        <dbReference type="ARBA" id="ARBA00022753"/>
    </source>
</evidence>
<dbReference type="Pfam" id="PF02883">
    <property type="entry name" value="Alpha_adaptinC2"/>
    <property type="match status" value="1"/>
</dbReference>
<keyword evidence="8" id="KW-0333">Golgi apparatus</keyword>
<evidence type="ECO:0000256" key="1">
    <source>
        <dbReference type="ARBA" id="ARBA00004150"/>
    </source>
</evidence>
<dbReference type="GO" id="GO:0006893">
    <property type="term" value="P:Golgi to plasma membrane transport"/>
    <property type="evidence" value="ECO:0007669"/>
    <property type="project" value="TreeGrafter"/>
</dbReference>
<dbReference type="GO" id="GO:0035091">
    <property type="term" value="F:phosphatidylinositol binding"/>
    <property type="evidence" value="ECO:0007669"/>
    <property type="project" value="InterPro"/>
</dbReference>
<keyword evidence="15" id="KW-1185">Reference proteome</keyword>
<gene>
    <name evidence="14" type="ORF">GWI33_012808</name>
</gene>
<dbReference type="Pfam" id="PF03127">
    <property type="entry name" value="GAT"/>
    <property type="match status" value="1"/>
</dbReference>
<dbReference type="Proteomes" id="UP000625711">
    <property type="component" value="Unassembled WGS sequence"/>
</dbReference>
<dbReference type="Gene3D" id="1.20.5.170">
    <property type="match status" value="1"/>
</dbReference>
<dbReference type="GO" id="GO:0034394">
    <property type="term" value="P:protein localization to cell surface"/>
    <property type="evidence" value="ECO:0007669"/>
    <property type="project" value="TreeGrafter"/>
</dbReference>
<dbReference type="GO" id="GO:0006886">
    <property type="term" value="P:intracellular protein transport"/>
    <property type="evidence" value="ECO:0007669"/>
    <property type="project" value="InterPro"/>
</dbReference>
<dbReference type="InterPro" id="IPR004152">
    <property type="entry name" value="GAT_dom"/>
</dbReference>
<dbReference type="GO" id="GO:0043130">
    <property type="term" value="F:ubiquitin binding"/>
    <property type="evidence" value="ECO:0007669"/>
    <property type="project" value="InterPro"/>
</dbReference>
<evidence type="ECO:0000259" key="12">
    <source>
        <dbReference type="PROSITE" id="PS50180"/>
    </source>
</evidence>
<evidence type="ECO:0000256" key="2">
    <source>
        <dbReference type="ARBA" id="ARBA00004220"/>
    </source>
</evidence>
<feature type="coiled-coil region" evidence="10">
    <location>
        <begin position="212"/>
        <end position="239"/>
    </location>
</feature>
<dbReference type="InterPro" id="IPR008152">
    <property type="entry name" value="Clathrin_a/b/g-adaptin_app_Ig"/>
</dbReference>
<dbReference type="Gene3D" id="1.25.40.90">
    <property type="match status" value="1"/>
</dbReference>
<reference evidence="14" key="1">
    <citation type="submission" date="2020-08" db="EMBL/GenBank/DDBJ databases">
        <title>Genome sequencing and assembly of the red palm weevil Rhynchophorus ferrugineus.</title>
        <authorList>
            <person name="Dias G.B."/>
            <person name="Bergman C.M."/>
            <person name="Manee M."/>
        </authorList>
    </citation>
    <scope>NUCLEOTIDE SEQUENCE</scope>
    <source>
        <strain evidence="14">AA-2017</strain>
        <tissue evidence="14">Whole larva</tissue>
    </source>
</reference>
<evidence type="ECO:0000256" key="9">
    <source>
        <dbReference type="ARBA" id="ARBA00023136"/>
    </source>
</evidence>
<feature type="domain" description="GAE" evidence="12">
    <location>
        <begin position="566"/>
        <end position="685"/>
    </location>
</feature>
<dbReference type="CDD" id="cd03567">
    <property type="entry name" value="VHS_GGA_metazoan"/>
    <property type="match status" value="1"/>
</dbReference>
<dbReference type="SUPFAM" id="SSF49348">
    <property type="entry name" value="Clathrin adaptor appendage domain"/>
    <property type="match status" value="1"/>
</dbReference>
<dbReference type="GO" id="GO:0031901">
    <property type="term" value="C:early endosome membrane"/>
    <property type="evidence" value="ECO:0007669"/>
    <property type="project" value="UniProtKB-SubCell"/>
</dbReference>
<keyword evidence="7" id="KW-0653">Protein transport</keyword>
<dbReference type="SMART" id="SM00288">
    <property type="entry name" value="VHS"/>
    <property type="match status" value="1"/>
</dbReference>
<evidence type="ECO:0000313" key="15">
    <source>
        <dbReference type="Proteomes" id="UP000625711"/>
    </source>
</evidence>
<evidence type="ECO:0000259" key="11">
    <source>
        <dbReference type="PROSITE" id="PS50179"/>
    </source>
</evidence>
<keyword evidence="6" id="KW-0832">Ubl conjugation</keyword>
<evidence type="ECO:0000256" key="3">
    <source>
        <dbReference type="ARBA" id="ARBA00008099"/>
    </source>
</evidence>
<organism evidence="14 15">
    <name type="scientific">Rhynchophorus ferrugineus</name>
    <name type="common">Red palm weevil</name>
    <name type="synonym">Curculio ferrugineus</name>
    <dbReference type="NCBI Taxonomy" id="354439"/>
    <lineage>
        <taxon>Eukaryota</taxon>
        <taxon>Metazoa</taxon>
        <taxon>Ecdysozoa</taxon>
        <taxon>Arthropoda</taxon>
        <taxon>Hexapoda</taxon>
        <taxon>Insecta</taxon>
        <taxon>Pterygota</taxon>
        <taxon>Neoptera</taxon>
        <taxon>Endopterygota</taxon>
        <taxon>Coleoptera</taxon>
        <taxon>Polyphaga</taxon>
        <taxon>Cucujiformia</taxon>
        <taxon>Curculionidae</taxon>
        <taxon>Dryophthorinae</taxon>
        <taxon>Rhynchophorus</taxon>
    </lineage>
</organism>
<dbReference type="Gene3D" id="1.20.58.160">
    <property type="match status" value="1"/>
</dbReference>
<evidence type="ECO:0000256" key="10">
    <source>
        <dbReference type="SAM" id="Coils"/>
    </source>
</evidence>
<accession>A0A834IAR2</accession>
<protein>
    <recommendedName>
        <fullName evidence="16">ADP-ribosylation factor-binding protein GGA1</fullName>
    </recommendedName>
</protein>
<dbReference type="Gene3D" id="2.60.40.1230">
    <property type="match status" value="1"/>
</dbReference>
<comment type="similarity">
    <text evidence="3">Belongs to the GGA protein family.</text>
</comment>
<feature type="domain" description="VHS" evidence="11">
    <location>
        <begin position="16"/>
        <end position="146"/>
    </location>
</feature>
<dbReference type="EMBL" id="JAACXV010012626">
    <property type="protein sequence ID" value="KAF7274538.1"/>
    <property type="molecule type" value="Genomic_DNA"/>
</dbReference>
<dbReference type="PROSITE" id="PS50179">
    <property type="entry name" value="VHS"/>
    <property type="match status" value="1"/>
</dbReference>
<sequence>MTNVTQISLEALLLRATNCNNTNLDSAAVEAFFSLINKEKDGPAIGIKVIAGRLPVGTEKEVLAILNILDMCMTKCGSSFQNEVGKFRFLNEMIKLVSPKYLGSKTPISVKQKILQLLYLWTLDYPKEVKIKEAFDMLRKQGVIREIPNPNIPQEALSCDAKRRIGNSVFHDEEKSNILKKLLQSKDPEDIQAANWLIKSMVKEDEKQADLKSKAVSELESVQNNLKLLNEMMESYRKGVTTPGELDLMRELYDNLVRLSPNLTAIVCETDHCPADLMESVLKTIHDLTECLTRYKLKIMQEKSESVIQSNLASLLELDQQAVSANSLSLMEMDRYKEIKNDECACSSTKPVDVLCDMFSGLGNAAETSDILQPINISNSKGQLPAERDKNKLKALEDLDVLGEHLLKEKLPSSNYRHQEKIPMNLLTKANECKKEQINQETSESLKLNLNYLIERPSLNQGPVKTEADISPLDNADDCLVDITDDSTDTKHSKESSYLQFSSHDQKVKCVGNGVLNNEMMLGVDGDKSKVEPNGFSKRVDSNLKNLANVNLKDIFVKLEDIKPSSKKSIVALDEKNGITVLLHMAKDQPRPGVTVYVITTISRNDMPLSNYLFQAVVPKSCKLKLQSPSSTELPAFNPFLPPAAITQIMLIFNPDNVQVSLKFIISYVMDEDTMTEMGEVEDLPLSE</sequence>
<dbReference type="Pfam" id="PF00790">
    <property type="entry name" value="VHS"/>
    <property type="match status" value="1"/>
</dbReference>
<dbReference type="InterPro" id="IPR027422">
    <property type="entry name" value="GGA1-3"/>
</dbReference>
<evidence type="ECO:0000259" key="13">
    <source>
        <dbReference type="PROSITE" id="PS50909"/>
    </source>
</evidence>
<keyword evidence="4" id="KW-0813">Transport</keyword>
<keyword evidence="5" id="KW-0967">Endosome</keyword>
<evidence type="ECO:0000256" key="4">
    <source>
        <dbReference type="ARBA" id="ARBA00022448"/>
    </source>
</evidence>
<proteinExistence type="inferred from homology"/>
<dbReference type="InterPro" id="IPR002014">
    <property type="entry name" value="VHS_dom"/>
</dbReference>
<comment type="subcellular location">
    <subcellularLocation>
        <location evidence="2">Early endosome membrane</location>
        <topology evidence="2">Peripheral membrane protein</topology>
    </subcellularLocation>
    <subcellularLocation>
        <location evidence="1">Golgi apparatus</location>
        <location evidence="1">trans-Golgi network membrane</location>
        <topology evidence="1">Peripheral membrane protein</topology>
    </subcellularLocation>
</comment>
<feature type="domain" description="GAT" evidence="13">
    <location>
        <begin position="172"/>
        <end position="300"/>
    </location>
</feature>
<dbReference type="GO" id="GO:0005802">
    <property type="term" value="C:trans-Golgi network"/>
    <property type="evidence" value="ECO:0007669"/>
    <property type="project" value="InterPro"/>
</dbReference>
<evidence type="ECO:0000256" key="6">
    <source>
        <dbReference type="ARBA" id="ARBA00022843"/>
    </source>
</evidence>
<dbReference type="InterPro" id="IPR038425">
    <property type="entry name" value="GAT_sf"/>
</dbReference>
<dbReference type="AlphaFoldDB" id="A0A834IAR2"/>
<dbReference type="PANTHER" id="PTHR45905">
    <property type="entry name" value="GOLGI-LOCALIZED, GAMMA-ADAPTIN EAR CONTAINING, ARF BINDING PROTEIN"/>
    <property type="match status" value="1"/>
</dbReference>
<dbReference type="OrthoDB" id="447025at2759"/>
<name>A0A834IAR2_RHYFE</name>
<comment type="caution">
    <text evidence="14">The sequence shown here is derived from an EMBL/GenBank/DDBJ whole genome shotgun (WGS) entry which is preliminary data.</text>
</comment>
<dbReference type="PANTHER" id="PTHR45905:SF1">
    <property type="entry name" value="GOLGI-LOCALIZED, GAMMA-ADAPTIN EAR CONTAINING, ARF BINDING PROTEIN"/>
    <property type="match status" value="1"/>
</dbReference>
<dbReference type="PROSITE" id="PS50180">
    <property type="entry name" value="GAE"/>
    <property type="match status" value="1"/>
</dbReference>
<dbReference type="SUPFAM" id="SSF48464">
    <property type="entry name" value="ENTH/VHS domain"/>
    <property type="match status" value="1"/>
</dbReference>
<dbReference type="InterPro" id="IPR008153">
    <property type="entry name" value="GAE_dom"/>
</dbReference>
<evidence type="ECO:0000313" key="14">
    <source>
        <dbReference type="EMBL" id="KAF7274538.1"/>
    </source>
</evidence>
<dbReference type="InterPro" id="IPR008942">
    <property type="entry name" value="ENTH_VHS"/>
</dbReference>
<dbReference type="PROSITE" id="PS50909">
    <property type="entry name" value="GAT"/>
    <property type="match status" value="1"/>
</dbReference>
<evidence type="ECO:0008006" key="16">
    <source>
        <dbReference type="Google" id="ProtNLM"/>
    </source>
</evidence>
<dbReference type="InterPro" id="IPR013041">
    <property type="entry name" value="Clathrin_app_Ig-like_sf"/>
</dbReference>
<dbReference type="SMART" id="SM00809">
    <property type="entry name" value="Alpha_adaptinC2"/>
    <property type="match status" value="1"/>
</dbReference>
<dbReference type="Pfam" id="PF18308">
    <property type="entry name" value="GGA_N-GAT"/>
    <property type="match status" value="1"/>
</dbReference>
<keyword evidence="9" id="KW-0472">Membrane</keyword>